<reference evidence="1 2" key="1">
    <citation type="journal article" date="2019" name="Emerg. Microbes Infect.">
        <title>Comprehensive subspecies identification of 175 nontuberculous mycobacteria species based on 7547 genomic profiles.</title>
        <authorList>
            <person name="Matsumoto Y."/>
            <person name="Kinjo T."/>
            <person name="Motooka D."/>
            <person name="Nabeya D."/>
            <person name="Jung N."/>
            <person name="Uechi K."/>
            <person name="Horii T."/>
            <person name="Iida T."/>
            <person name="Fujita J."/>
            <person name="Nakamura S."/>
        </authorList>
    </citation>
    <scope>NUCLEOTIDE SEQUENCE [LARGE SCALE GENOMIC DNA]</scope>
    <source>
        <strain evidence="1 2">JCM 15296</strain>
    </source>
</reference>
<proteinExistence type="predicted"/>
<evidence type="ECO:0000313" key="2">
    <source>
        <dbReference type="Proteomes" id="UP000465609"/>
    </source>
</evidence>
<organism evidence="1 2">
    <name type="scientific">Mycolicibacterium aubagnense</name>
    <dbReference type="NCBI Taxonomy" id="319707"/>
    <lineage>
        <taxon>Bacteria</taxon>
        <taxon>Bacillati</taxon>
        <taxon>Actinomycetota</taxon>
        <taxon>Actinomycetes</taxon>
        <taxon>Mycobacteriales</taxon>
        <taxon>Mycobacteriaceae</taxon>
        <taxon>Mycolicibacterium</taxon>
    </lineage>
</organism>
<sequence>MGRVLPTVNRSGAHPPCYAALPLNSIALQPFPAVRPLYWWARELRQQGCLLQSVSYSVSELAAVVSVRLPSHRVVHVRRRGDALAESTDLPSVLADAVCQLAGGGWADETNRMLALLRNRHLLIQPRPAARNSAHIPGLISQPVRPVRVAYWWADALQVRGWRLSALGDAVARGGFIAEIPEGPGQSVLAIYPRGTAEDGTEATALANSLQRLTFEQRRYLERLVSQRG</sequence>
<name>A0ABN5Z0R4_9MYCO</name>
<gene>
    <name evidence="1" type="ORF">MAUB_56240</name>
</gene>
<accession>A0ABN5Z0R4</accession>
<evidence type="ECO:0008006" key="3">
    <source>
        <dbReference type="Google" id="ProtNLM"/>
    </source>
</evidence>
<keyword evidence="2" id="KW-1185">Reference proteome</keyword>
<dbReference type="Proteomes" id="UP000465609">
    <property type="component" value="Chromosome"/>
</dbReference>
<evidence type="ECO:0000313" key="1">
    <source>
        <dbReference type="EMBL" id="BBX87751.1"/>
    </source>
</evidence>
<protein>
    <recommendedName>
        <fullName evidence="3">LysR family transcriptional regulator</fullName>
    </recommendedName>
</protein>
<dbReference type="EMBL" id="AP022577">
    <property type="protein sequence ID" value="BBX87751.1"/>
    <property type="molecule type" value="Genomic_DNA"/>
</dbReference>